<dbReference type="AlphaFoldDB" id="A0A291P5Z7"/>
<dbReference type="PANTHER" id="PTHR37423">
    <property type="entry name" value="SOLUBLE LYTIC MUREIN TRANSGLYCOSYLASE-RELATED"/>
    <property type="match status" value="1"/>
</dbReference>
<evidence type="ECO:0000256" key="1">
    <source>
        <dbReference type="ARBA" id="ARBA00007734"/>
    </source>
</evidence>
<dbReference type="Pfam" id="PF01464">
    <property type="entry name" value="SLT"/>
    <property type="match status" value="1"/>
</dbReference>
<organism evidence="4 5">
    <name type="scientific">Halomonas beimenensis</name>
    <dbReference type="NCBI Taxonomy" id="475662"/>
    <lineage>
        <taxon>Bacteria</taxon>
        <taxon>Pseudomonadati</taxon>
        <taxon>Pseudomonadota</taxon>
        <taxon>Gammaproteobacteria</taxon>
        <taxon>Oceanospirillales</taxon>
        <taxon>Halomonadaceae</taxon>
        <taxon>Halomonas</taxon>
    </lineage>
</organism>
<dbReference type="PANTHER" id="PTHR37423:SF2">
    <property type="entry name" value="MEMBRANE-BOUND LYTIC MUREIN TRANSGLYCOSYLASE C"/>
    <property type="match status" value="1"/>
</dbReference>
<feature type="chain" id="PRO_5018280447" evidence="2">
    <location>
        <begin position="35"/>
        <end position="232"/>
    </location>
</feature>
<dbReference type="EMBL" id="CP021435">
    <property type="protein sequence ID" value="ATJ82297.1"/>
    <property type="molecule type" value="Genomic_DNA"/>
</dbReference>
<evidence type="ECO:0000313" key="4">
    <source>
        <dbReference type="EMBL" id="ATJ82297.1"/>
    </source>
</evidence>
<dbReference type="InterPro" id="IPR008258">
    <property type="entry name" value="Transglycosylase_SLT_dom_1"/>
</dbReference>
<evidence type="ECO:0000256" key="2">
    <source>
        <dbReference type="SAM" id="SignalP"/>
    </source>
</evidence>
<dbReference type="InterPro" id="IPR023346">
    <property type="entry name" value="Lysozyme-like_dom_sf"/>
</dbReference>
<sequence length="232" mass="25284">MHAQAFKQCFRKGRFLAAALLAAGSLLPPAPGLASDDFLTALAARPNPGGVSSAAAPLPSTLRQTLEGTRQAPRSPAEVWAARQWLNDMMPRLARRVPDAERRRALLSRVHQEARLAGLAPELVLAVIQVESAFQAEAVSSAGAVGLMQIMPFWIRELGLPADDLKDPERNLRYGCTILAHYLAVEDGDLTRALARYNGSLGKTWYPERVMRALSRHWSSAGGVVERLTAER</sequence>
<dbReference type="Gene3D" id="1.10.530.10">
    <property type="match status" value="1"/>
</dbReference>
<comment type="similarity">
    <text evidence="1">Belongs to the transglycosylase Slt family.</text>
</comment>
<dbReference type="SUPFAM" id="SSF53955">
    <property type="entry name" value="Lysozyme-like"/>
    <property type="match status" value="1"/>
</dbReference>
<reference evidence="4 5" key="1">
    <citation type="journal article" date="2017" name="Sci. Rep.">
        <title>Revealing the Saline Adaptation Strategies of the Halophilic Bacterium Halomonas beimenensis through High-throughput Omics and Transposon Mutagenesis Approaches.</title>
        <authorList>
            <person name="Chen Y.H."/>
            <person name="Lin S.S."/>
            <person name="Shyu Y.T."/>
        </authorList>
    </citation>
    <scope>NUCLEOTIDE SEQUENCE [LARGE SCALE GENOMIC DNA]</scope>
    <source>
        <strain evidence="4 5">NTU-111</strain>
    </source>
</reference>
<dbReference type="CDD" id="cd16896">
    <property type="entry name" value="LT_Slt70-like"/>
    <property type="match status" value="1"/>
</dbReference>
<evidence type="ECO:0000313" key="5">
    <source>
        <dbReference type="Proteomes" id="UP000219993"/>
    </source>
</evidence>
<keyword evidence="5" id="KW-1185">Reference proteome</keyword>
<evidence type="ECO:0000259" key="3">
    <source>
        <dbReference type="Pfam" id="PF01464"/>
    </source>
</evidence>
<keyword evidence="2" id="KW-0732">Signal</keyword>
<dbReference type="KEGG" id="hbe:BEI_1310"/>
<feature type="domain" description="Transglycosylase SLT" evidence="3">
    <location>
        <begin position="115"/>
        <end position="205"/>
    </location>
</feature>
<protein>
    <submittedName>
        <fullName evidence="4">Soluble lytic murein transglycosylase-related regulatory protein</fullName>
    </submittedName>
</protein>
<accession>A0A291P5Z7</accession>
<dbReference type="Proteomes" id="UP000219993">
    <property type="component" value="Chromosome"/>
</dbReference>
<proteinExistence type="inferred from homology"/>
<name>A0A291P5Z7_9GAMM</name>
<gene>
    <name evidence="4" type="ORF">BEI_1310</name>
</gene>
<feature type="signal peptide" evidence="2">
    <location>
        <begin position="1"/>
        <end position="34"/>
    </location>
</feature>